<protein>
    <recommendedName>
        <fullName evidence="1">ATPase dynein-related AAA domain-containing protein</fullName>
    </recommendedName>
</protein>
<dbReference type="EMBL" id="PYUC01000003">
    <property type="protein sequence ID" value="PTB21627.1"/>
    <property type="molecule type" value="Genomic_DNA"/>
</dbReference>
<dbReference type="InterPro" id="IPR027417">
    <property type="entry name" value="P-loop_NTPase"/>
</dbReference>
<organism evidence="2 3">
    <name type="scientific">Trinickia symbiotica</name>
    <dbReference type="NCBI Taxonomy" id="863227"/>
    <lineage>
        <taxon>Bacteria</taxon>
        <taxon>Pseudomonadati</taxon>
        <taxon>Pseudomonadota</taxon>
        <taxon>Betaproteobacteria</taxon>
        <taxon>Burkholderiales</taxon>
        <taxon>Burkholderiaceae</taxon>
        <taxon>Trinickia</taxon>
    </lineage>
</organism>
<evidence type="ECO:0000259" key="1">
    <source>
        <dbReference type="Pfam" id="PF07728"/>
    </source>
</evidence>
<name>A0A2T3XYN4_9BURK</name>
<accession>A0A2T3XYN4</accession>
<dbReference type="Pfam" id="PF07728">
    <property type="entry name" value="AAA_5"/>
    <property type="match status" value="1"/>
</dbReference>
<dbReference type="GO" id="GO:0016887">
    <property type="term" value="F:ATP hydrolysis activity"/>
    <property type="evidence" value="ECO:0007669"/>
    <property type="project" value="InterPro"/>
</dbReference>
<dbReference type="GO" id="GO:0005524">
    <property type="term" value="F:ATP binding"/>
    <property type="evidence" value="ECO:0007669"/>
    <property type="project" value="InterPro"/>
</dbReference>
<evidence type="ECO:0000313" key="2">
    <source>
        <dbReference type="EMBL" id="PTB21627.1"/>
    </source>
</evidence>
<dbReference type="Gene3D" id="3.40.50.300">
    <property type="entry name" value="P-loop containing nucleotide triphosphate hydrolases"/>
    <property type="match status" value="1"/>
</dbReference>
<dbReference type="InterPro" id="IPR011704">
    <property type="entry name" value="ATPase_dyneun-rel_AAA"/>
</dbReference>
<proteinExistence type="predicted"/>
<dbReference type="AlphaFoldDB" id="A0A2T3XYN4"/>
<dbReference type="PANTHER" id="PTHR37291">
    <property type="entry name" value="5-METHYLCYTOSINE-SPECIFIC RESTRICTION ENZYME B"/>
    <property type="match status" value="1"/>
</dbReference>
<reference evidence="2 3" key="1">
    <citation type="submission" date="2018-03" db="EMBL/GenBank/DDBJ databases">
        <title>Whole genome analyses suggest that Burkholderia sensu lato contains two further novel genera in the rhizoxinica-symbiotica group Mycetohabitans gen. nov., and Trinickia gen. nov.: implications for the evolution of diazotrophy and nodulation in the Burkholderiaceae.</title>
        <authorList>
            <person name="Estrada De Los Santos P."/>
            <person name="Palmer M."/>
            <person name="Chavez-Ramirez B."/>
            <person name="Steenkamp E.T."/>
            <person name="Hirsch A.M."/>
            <person name="Manyaka P."/>
            <person name="Maluk M."/>
            <person name="Lafos M."/>
            <person name="Crook M."/>
            <person name="Gross E."/>
            <person name="Simon M.F."/>
            <person name="Bueno Dos Reis Junior F."/>
            <person name="Poole P.S."/>
            <person name="Venter S.N."/>
            <person name="James E.K."/>
        </authorList>
    </citation>
    <scope>NUCLEOTIDE SEQUENCE [LARGE SCALE GENOMIC DNA]</scope>
    <source>
        <strain evidence="2 3">JPY-366</strain>
    </source>
</reference>
<evidence type="ECO:0000313" key="3">
    <source>
        <dbReference type="Proteomes" id="UP000240638"/>
    </source>
</evidence>
<sequence>MSLMIRLRLRAALGCFRIHCSAFGQAFTFLLLLGLAIAHLRCTNCRPADQCRYRPNTALVAIFDLARPRTRNKERTRVISQKTLEGSALPSLPHNILGAEAAAKAASSAPLRPFAYTRRSSGTKDLSLKEEVLEQTGYWAKPSGVSSKPPRWIVHIDATREVPVALLAHDSSGVTPPAAATPGYINNGSGKCALAAFRLMPAVKLGPASYKFPDEWEWIVQFAFARALPVGTSGDVLTDFNVQGSTLSYKGRETPKTAYPIAHISLIKTMAEPEPIQLASGELFAYEDATATLSAWLSDGNANFGVYSADSREDMERLQYDLGSVFEAEADAEIEPAQNLEVLPAPDLFGVPPVVYKLINAALAAGKRHFVFHGPPGTGKTTLAEYVAEQIAGDDLSEGEEPYTLLTASSSWSSQDLVGGYQPLGPGKMGFVPGAMLRDFHKPIIIDELNRCPIDKVIGPLFSVLSGQSTSLPYRVKVEDATSENYRILPKPNPSKADHEFAPGPAWAMLCTLNQVDKSQLEQISFALSRRFTWIRIGIPEDPAAFVRERLEKLELLKGNADAALPNPVADLWTIVNRHRELGGAPVIDFLKLAAAMDPDIDFLSAPTPQTQETFVVVMASTFLPLLDGISRAEAMDCSSAIVSAWGLSGAASADVEQRFMELAP</sequence>
<dbReference type="PANTHER" id="PTHR37291:SF1">
    <property type="entry name" value="TYPE IV METHYL-DIRECTED RESTRICTION ENZYME ECOKMCRB SUBUNIT"/>
    <property type="match status" value="1"/>
</dbReference>
<dbReference type="RefSeq" id="WP_107150128.1">
    <property type="nucleotide sequence ID" value="NZ_PYUC01000003.1"/>
</dbReference>
<feature type="domain" description="ATPase dynein-related AAA" evidence="1">
    <location>
        <begin position="369"/>
        <end position="532"/>
    </location>
</feature>
<gene>
    <name evidence="2" type="ORF">C9I57_08345</name>
</gene>
<dbReference type="CDD" id="cd00009">
    <property type="entry name" value="AAA"/>
    <property type="match status" value="1"/>
</dbReference>
<comment type="caution">
    <text evidence="2">The sequence shown here is derived from an EMBL/GenBank/DDBJ whole genome shotgun (WGS) entry which is preliminary data.</text>
</comment>
<dbReference type="SUPFAM" id="SSF52540">
    <property type="entry name" value="P-loop containing nucleoside triphosphate hydrolases"/>
    <property type="match status" value="1"/>
</dbReference>
<dbReference type="Proteomes" id="UP000240638">
    <property type="component" value="Unassembled WGS sequence"/>
</dbReference>
<dbReference type="InterPro" id="IPR052934">
    <property type="entry name" value="Methyl-DNA_Rec/Restrict_Enz"/>
</dbReference>